<sequence length="203" mass="22206">MTCLSIPLLCQLMSLRLFHRLRGPLVMRSCVAALAVTAVAACSPRYDWREVSDAQGRFTASFPAKMAVQSRTISVDGHELTMNMRISDVADTVFAVGAVDVPADDATLREHVMQYLEEGLRRNAGGNASQLSSTPSANTAVLTTHDWAASGTVPHENVKRQWRARFVATRERVYQVIVLSKAAPPAAETDQFLAAFQPYGSLR</sequence>
<keyword evidence="2" id="KW-1185">Reference proteome</keyword>
<proteinExistence type="predicted"/>
<evidence type="ECO:0000313" key="2">
    <source>
        <dbReference type="Proteomes" id="UP000243719"/>
    </source>
</evidence>
<dbReference type="AlphaFoldDB" id="A0A1H2PNN7"/>
<evidence type="ECO:0000313" key="1">
    <source>
        <dbReference type="EMBL" id="SDV48265.1"/>
    </source>
</evidence>
<gene>
    <name evidence="1" type="ORF">SAMN05216551_104309</name>
</gene>
<accession>A0A1H2PNN7</accession>
<protein>
    <submittedName>
        <fullName evidence="1">Uncharacterized protein</fullName>
    </submittedName>
</protein>
<organism evidence="1 2">
    <name type="scientific">Chitinasiproducens palmae</name>
    <dbReference type="NCBI Taxonomy" id="1770053"/>
    <lineage>
        <taxon>Bacteria</taxon>
        <taxon>Pseudomonadati</taxon>
        <taxon>Pseudomonadota</taxon>
        <taxon>Betaproteobacteria</taxon>
        <taxon>Burkholderiales</taxon>
        <taxon>Burkholderiaceae</taxon>
        <taxon>Chitinasiproducens</taxon>
    </lineage>
</organism>
<dbReference type="STRING" id="1770053.SAMN05216551_104309"/>
<reference evidence="2" key="1">
    <citation type="submission" date="2016-09" db="EMBL/GenBank/DDBJ databases">
        <authorList>
            <person name="Varghese N."/>
            <person name="Submissions S."/>
        </authorList>
    </citation>
    <scope>NUCLEOTIDE SEQUENCE [LARGE SCALE GENOMIC DNA]</scope>
    <source>
        <strain evidence="2">JS23</strain>
    </source>
</reference>
<dbReference type="Proteomes" id="UP000243719">
    <property type="component" value="Unassembled WGS sequence"/>
</dbReference>
<dbReference type="EMBL" id="FNLO01000004">
    <property type="protein sequence ID" value="SDV48265.1"/>
    <property type="molecule type" value="Genomic_DNA"/>
</dbReference>
<name>A0A1H2PNN7_9BURK</name>